<evidence type="ECO:0000313" key="1">
    <source>
        <dbReference type="EMBL" id="KAJ7348078.1"/>
    </source>
</evidence>
<keyword evidence="2" id="KW-1185">Reference proteome</keyword>
<gene>
    <name evidence="1" type="ORF">DFH08DRAFT_960433</name>
</gene>
<evidence type="ECO:0000313" key="2">
    <source>
        <dbReference type="Proteomes" id="UP001218218"/>
    </source>
</evidence>
<accession>A0AAD7ETE9</accession>
<proteinExistence type="predicted"/>
<protein>
    <submittedName>
        <fullName evidence="1">Uncharacterized protein</fullName>
    </submittedName>
</protein>
<name>A0AAD7ETE9_9AGAR</name>
<dbReference type="EMBL" id="JARIHO010000018">
    <property type="protein sequence ID" value="KAJ7348078.1"/>
    <property type="molecule type" value="Genomic_DNA"/>
</dbReference>
<reference evidence="1" key="1">
    <citation type="submission" date="2023-03" db="EMBL/GenBank/DDBJ databases">
        <title>Massive genome expansion in bonnet fungi (Mycena s.s.) driven by repeated elements and novel gene families across ecological guilds.</title>
        <authorList>
            <consortium name="Lawrence Berkeley National Laboratory"/>
            <person name="Harder C.B."/>
            <person name="Miyauchi S."/>
            <person name="Viragh M."/>
            <person name="Kuo A."/>
            <person name="Thoen E."/>
            <person name="Andreopoulos B."/>
            <person name="Lu D."/>
            <person name="Skrede I."/>
            <person name="Drula E."/>
            <person name="Henrissat B."/>
            <person name="Morin E."/>
            <person name="Kohler A."/>
            <person name="Barry K."/>
            <person name="LaButti K."/>
            <person name="Morin E."/>
            <person name="Salamov A."/>
            <person name="Lipzen A."/>
            <person name="Mereny Z."/>
            <person name="Hegedus B."/>
            <person name="Baldrian P."/>
            <person name="Stursova M."/>
            <person name="Weitz H."/>
            <person name="Taylor A."/>
            <person name="Grigoriev I.V."/>
            <person name="Nagy L.G."/>
            <person name="Martin F."/>
            <person name="Kauserud H."/>
        </authorList>
    </citation>
    <scope>NUCLEOTIDE SEQUENCE</scope>
    <source>
        <strain evidence="1">CBHHK002</strain>
    </source>
</reference>
<comment type="caution">
    <text evidence="1">The sequence shown here is derived from an EMBL/GenBank/DDBJ whole genome shotgun (WGS) entry which is preliminary data.</text>
</comment>
<dbReference type="Proteomes" id="UP001218218">
    <property type="component" value="Unassembled WGS sequence"/>
</dbReference>
<dbReference type="AlphaFoldDB" id="A0AAD7ETE9"/>
<sequence length="56" mass="6403">MEERATRFVEEDLVPTLELDVHAGVVNAFLWGEKGVTPPGLRWGCRQWWHGDISNP</sequence>
<organism evidence="1 2">
    <name type="scientific">Mycena albidolilacea</name>
    <dbReference type="NCBI Taxonomy" id="1033008"/>
    <lineage>
        <taxon>Eukaryota</taxon>
        <taxon>Fungi</taxon>
        <taxon>Dikarya</taxon>
        <taxon>Basidiomycota</taxon>
        <taxon>Agaricomycotina</taxon>
        <taxon>Agaricomycetes</taxon>
        <taxon>Agaricomycetidae</taxon>
        <taxon>Agaricales</taxon>
        <taxon>Marasmiineae</taxon>
        <taxon>Mycenaceae</taxon>
        <taxon>Mycena</taxon>
    </lineage>
</organism>